<gene>
    <name evidence="3" type="ORF">Fcan01_10617</name>
</gene>
<dbReference type="PROSITE" id="PS50088">
    <property type="entry name" value="ANK_REPEAT"/>
    <property type="match status" value="2"/>
</dbReference>
<dbReference type="Proteomes" id="UP000198287">
    <property type="component" value="Unassembled WGS sequence"/>
</dbReference>
<dbReference type="AlphaFoldDB" id="A0A226E8I0"/>
<dbReference type="OrthoDB" id="424503at2759"/>
<feature type="region of interest" description="Disordered" evidence="2">
    <location>
        <begin position="181"/>
        <end position="279"/>
    </location>
</feature>
<protein>
    <submittedName>
        <fullName evidence="3">Ankyrin repeat domain-containing protein 6</fullName>
    </submittedName>
</protein>
<feature type="region of interest" description="Disordered" evidence="2">
    <location>
        <begin position="1"/>
        <end position="23"/>
    </location>
</feature>
<dbReference type="InterPro" id="IPR039323">
    <property type="entry name" value="ANKRD_45/46/60"/>
</dbReference>
<organism evidence="3 4">
    <name type="scientific">Folsomia candida</name>
    <name type="common">Springtail</name>
    <dbReference type="NCBI Taxonomy" id="158441"/>
    <lineage>
        <taxon>Eukaryota</taxon>
        <taxon>Metazoa</taxon>
        <taxon>Ecdysozoa</taxon>
        <taxon>Arthropoda</taxon>
        <taxon>Hexapoda</taxon>
        <taxon>Collembola</taxon>
        <taxon>Entomobryomorpha</taxon>
        <taxon>Isotomoidea</taxon>
        <taxon>Isotomidae</taxon>
        <taxon>Proisotominae</taxon>
        <taxon>Folsomia</taxon>
    </lineage>
</organism>
<sequence>MGDSSPPPDYSWIDQNRDEADPPLLPVCDVGEMDMVNGESRVVRPPLLTYSLIGDEEAVIRILSQGINVDQEDFAGGCTALHLASASGHINIVKILLQHGAKPEKQDSSNGDTILHIACAQNRKKLTKLLLASGCRTNLRNNQNETALDISNRKGFTEISELLKHPPPIVSPIERDEIRASKYKSASSGPSSTGNISRGKKSSNNNKVKSDHSDKKSGGGGSSGHKHPEKSKEGGSRKSHPKSNSNQDPDDITPNWSPYGCHYHPNPEAFPPPKIDSLPNEPLRSGELYYLDLAGNIHKGPVGVSEGCYCSQFFQPVCTAKDNPAQCAKNYEDQLHALTSQLAKIHLDTQAQLSSLQAMLNEKLVAKTSQNPINYDQNKLKDWVRQYRRFRKELSKNPKALMQANELLENASALMVPTSSPPSPAADEESDSDSGL</sequence>
<feature type="repeat" description="ANK" evidence="1">
    <location>
        <begin position="76"/>
        <end position="108"/>
    </location>
</feature>
<dbReference type="PANTHER" id="PTHR22677:SF4">
    <property type="entry name" value="USHER SYNDROME TYPE-1G PROTEIN-LIKE PROTEIN"/>
    <property type="match status" value="1"/>
</dbReference>
<dbReference type="InterPro" id="IPR036770">
    <property type="entry name" value="Ankyrin_rpt-contain_sf"/>
</dbReference>
<dbReference type="PROSITE" id="PS50297">
    <property type="entry name" value="ANK_REP_REGION"/>
    <property type="match status" value="2"/>
</dbReference>
<feature type="region of interest" description="Disordered" evidence="2">
    <location>
        <begin position="412"/>
        <end position="436"/>
    </location>
</feature>
<evidence type="ECO:0000256" key="1">
    <source>
        <dbReference type="PROSITE-ProRule" id="PRU00023"/>
    </source>
</evidence>
<dbReference type="Pfam" id="PF13637">
    <property type="entry name" value="Ank_4"/>
    <property type="match status" value="1"/>
</dbReference>
<feature type="repeat" description="ANK" evidence="1">
    <location>
        <begin position="110"/>
        <end position="142"/>
    </location>
</feature>
<feature type="compositionally biased region" description="Acidic residues" evidence="2">
    <location>
        <begin position="426"/>
        <end position="436"/>
    </location>
</feature>
<dbReference type="SMART" id="SM00248">
    <property type="entry name" value="ANK"/>
    <property type="match status" value="3"/>
</dbReference>
<evidence type="ECO:0000313" key="3">
    <source>
        <dbReference type="EMBL" id="OXA53872.1"/>
    </source>
</evidence>
<dbReference type="PANTHER" id="PTHR22677">
    <property type="entry name" value="ANKYRIN REPEAT DOMAIN-CONTAINING PROTEIN 60"/>
    <property type="match status" value="1"/>
</dbReference>
<keyword evidence="1" id="KW-0040">ANK repeat</keyword>
<keyword evidence="4" id="KW-1185">Reference proteome</keyword>
<comment type="caution">
    <text evidence="3">The sequence shown here is derived from an EMBL/GenBank/DDBJ whole genome shotgun (WGS) entry which is preliminary data.</text>
</comment>
<dbReference type="EMBL" id="LNIX01000005">
    <property type="protein sequence ID" value="OXA53872.1"/>
    <property type="molecule type" value="Genomic_DNA"/>
</dbReference>
<dbReference type="Gene3D" id="1.25.40.20">
    <property type="entry name" value="Ankyrin repeat-containing domain"/>
    <property type="match status" value="1"/>
</dbReference>
<dbReference type="SUPFAM" id="SSF48403">
    <property type="entry name" value="Ankyrin repeat"/>
    <property type="match status" value="1"/>
</dbReference>
<feature type="compositionally biased region" description="Low complexity" evidence="2">
    <location>
        <begin position="183"/>
        <end position="207"/>
    </location>
</feature>
<evidence type="ECO:0000256" key="2">
    <source>
        <dbReference type="SAM" id="MobiDB-lite"/>
    </source>
</evidence>
<evidence type="ECO:0000313" key="4">
    <source>
        <dbReference type="Proteomes" id="UP000198287"/>
    </source>
</evidence>
<accession>A0A226E8I0</accession>
<proteinExistence type="predicted"/>
<dbReference type="InterPro" id="IPR002110">
    <property type="entry name" value="Ankyrin_rpt"/>
</dbReference>
<reference evidence="3 4" key="1">
    <citation type="submission" date="2015-12" db="EMBL/GenBank/DDBJ databases">
        <title>The genome of Folsomia candida.</title>
        <authorList>
            <person name="Faddeeva A."/>
            <person name="Derks M.F."/>
            <person name="Anvar Y."/>
            <person name="Smit S."/>
            <person name="Van Straalen N."/>
            <person name="Roelofs D."/>
        </authorList>
    </citation>
    <scope>NUCLEOTIDE SEQUENCE [LARGE SCALE GENOMIC DNA]</scope>
    <source>
        <strain evidence="3 4">VU population</strain>
        <tissue evidence="3">Whole body</tissue>
    </source>
</reference>
<feature type="compositionally biased region" description="Basic and acidic residues" evidence="2">
    <location>
        <begin position="208"/>
        <end position="217"/>
    </location>
</feature>
<dbReference type="STRING" id="158441.A0A226E8I0"/>
<name>A0A226E8I0_FOLCA</name>